<evidence type="ECO:0000313" key="2">
    <source>
        <dbReference type="EMBL" id="RHZ34856.1"/>
    </source>
</evidence>
<dbReference type="Proteomes" id="UP000286510">
    <property type="component" value="Unassembled WGS sequence"/>
</dbReference>
<sequence length="216" mass="24304">MAKNSKNYTQKPKGATKAPAAAGSEAEEEVPVTKLPLRRYGGQTMGPNWEQLPRPPIGGAYIDEEYPPPENTHRQRTQSDAEKRADEKAEVRAKLHENGLRQQRKDLVMLRTFVKVVAARVTPSYLRDRVEEQMKTVPANDLTWSTNKGTAMVQSVAVKKTTKDAALLSMQRKPTKLYETSGNSEEITHAHRVETSSRNEVQRCGPSRRRSERGTH</sequence>
<feature type="region of interest" description="Disordered" evidence="1">
    <location>
        <begin position="1"/>
        <end position="88"/>
    </location>
</feature>
<reference evidence="2 3" key="1">
    <citation type="submission" date="2018-08" db="EMBL/GenBank/DDBJ databases">
        <title>Aphanomyces genome sequencing and annotation.</title>
        <authorList>
            <person name="Minardi D."/>
            <person name="Oidtmann B."/>
            <person name="Van Der Giezen M."/>
            <person name="Studholme D.J."/>
        </authorList>
    </citation>
    <scope>NUCLEOTIDE SEQUENCE [LARGE SCALE GENOMIC DNA]</scope>
    <source>
        <strain evidence="2 3">FDL457</strain>
    </source>
</reference>
<feature type="compositionally biased region" description="Basic and acidic residues" evidence="1">
    <location>
        <begin position="186"/>
        <end position="201"/>
    </location>
</feature>
<feature type="compositionally biased region" description="Basic and acidic residues" evidence="1">
    <location>
        <begin position="71"/>
        <end position="88"/>
    </location>
</feature>
<gene>
    <name evidence="2" type="ORF">DYB26_010391</name>
</gene>
<dbReference type="EMBL" id="QUTF01009573">
    <property type="protein sequence ID" value="RHZ34856.1"/>
    <property type="molecule type" value="Genomic_DNA"/>
</dbReference>
<feature type="compositionally biased region" description="Polar residues" evidence="1">
    <location>
        <begin position="1"/>
        <end position="10"/>
    </location>
</feature>
<organism evidence="2 3">
    <name type="scientific">Aphanomyces astaci</name>
    <name type="common">Crayfish plague agent</name>
    <dbReference type="NCBI Taxonomy" id="112090"/>
    <lineage>
        <taxon>Eukaryota</taxon>
        <taxon>Sar</taxon>
        <taxon>Stramenopiles</taxon>
        <taxon>Oomycota</taxon>
        <taxon>Saprolegniomycetes</taxon>
        <taxon>Saprolegniales</taxon>
        <taxon>Verrucalvaceae</taxon>
        <taxon>Aphanomyces</taxon>
    </lineage>
</organism>
<feature type="compositionally biased region" description="Basic residues" evidence="1">
    <location>
        <begin position="206"/>
        <end position="216"/>
    </location>
</feature>
<name>A0A3R7CRX5_APHAT</name>
<accession>A0A3R7CRX5</accession>
<dbReference type="AlphaFoldDB" id="A0A3R7CRX5"/>
<feature type="region of interest" description="Disordered" evidence="1">
    <location>
        <begin position="176"/>
        <end position="216"/>
    </location>
</feature>
<feature type="compositionally biased region" description="Low complexity" evidence="1">
    <location>
        <begin position="11"/>
        <end position="24"/>
    </location>
</feature>
<evidence type="ECO:0000313" key="3">
    <source>
        <dbReference type="Proteomes" id="UP000286510"/>
    </source>
</evidence>
<dbReference type="VEuPathDB" id="FungiDB:H257_18875"/>
<evidence type="ECO:0000256" key="1">
    <source>
        <dbReference type="SAM" id="MobiDB-lite"/>
    </source>
</evidence>
<protein>
    <submittedName>
        <fullName evidence="2">Uncharacterized protein</fullName>
    </submittedName>
</protein>
<proteinExistence type="predicted"/>
<comment type="caution">
    <text evidence="2">The sequence shown here is derived from an EMBL/GenBank/DDBJ whole genome shotgun (WGS) entry which is preliminary data.</text>
</comment>